<gene>
    <name evidence="1" type="ORF">L1987_05134</name>
</gene>
<accession>A0ACB9JUH7</accession>
<keyword evidence="2" id="KW-1185">Reference proteome</keyword>
<reference evidence="2" key="1">
    <citation type="journal article" date="2022" name="Mol. Ecol. Resour.">
        <title>The genomes of chicory, endive, great burdock and yacon provide insights into Asteraceae palaeo-polyploidization history and plant inulin production.</title>
        <authorList>
            <person name="Fan W."/>
            <person name="Wang S."/>
            <person name="Wang H."/>
            <person name="Wang A."/>
            <person name="Jiang F."/>
            <person name="Liu H."/>
            <person name="Zhao H."/>
            <person name="Xu D."/>
            <person name="Zhang Y."/>
        </authorList>
    </citation>
    <scope>NUCLEOTIDE SEQUENCE [LARGE SCALE GENOMIC DNA]</scope>
    <source>
        <strain evidence="2">cv. Yunnan</strain>
    </source>
</reference>
<proteinExistence type="predicted"/>
<evidence type="ECO:0000313" key="1">
    <source>
        <dbReference type="EMBL" id="KAI3823694.1"/>
    </source>
</evidence>
<reference evidence="1 2" key="2">
    <citation type="journal article" date="2022" name="Mol. Ecol. Resour.">
        <title>The genomes of chicory, endive, great burdock and yacon provide insights into Asteraceae paleo-polyploidization history and plant inulin production.</title>
        <authorList>
            <person name="Fan W."/>
            <person name="Wang S."/>
            <person name="Wang H."/>
            <person name="Wang A."/>
            <person name="Jiang F."/>
            <person name="Liu H."/>
            <person name="Zhao H."/>
            <person name="Xu D."/>
            <person name="Zhang Y."/>
        </authorList>
    </citation>
    <scope>NUCLEOTIDE SEQUENCE [LARGE SCALE GENOMIC DNA]</scope>
    <source>
        <strain evidence="2">cv. Yunnan</strain>
        <tissue evidence="1">Leaves</tissue>
    </source>
</reference>
<dbReference type="EMBL" id="CM042019">
    <property type="protein sequence ID" value="KAI3823694.1"/>
    <property type="molecule type" value="Genomic_DNA"/>
</dbReference>
<organism evidence="1 2">
    <name type="scientific">Smallanthus sonchifolius</name>
    <dbReference type="NCBI Taxonomy" id="185202"/>
    <lineage>
        <taxon>Eukaryota</taxon>
        <taxon>Viridiplantae</taxon>
        <taxon>Streptophyta</taxon>
        <taxon>Embryophyta</taxon>
        <taxon>Tracheophyta</taxon>
        <taxon>Spermatophyta</taxon>
        <taxon>Magnoliopsida</taxon>
        <taxon>eudicotyledons</taxon>
        <taxon>Gunneridae</taxon>
        <taxon>Pentapetalae</taxon>
        <taxon>asterids</taxon>
        <taxon>campanulids</taxon>
        <taxon>Asterales</taxon>
        <taxon>Asteraceae</taxon>
        <taxon>Asteroideae</taxon>
        <taxon>Heliantheae alliance</taxon>
        <taxon>Millerieae</taxon>
        <taxon>Smallanthus</taxon>
    </lineage>
</organism>
<sequence>MEKHHIPPLIFFSCFLLTRISAADDNCQPTSCGPTEPTISFPFRITGRQPSWCGFPGFDLSCNKQHQTTIKLPSSRSFIVNRINYLSQVISINPDFCRQNGINSLNLTDTPFEFSNLRRYTFYNCSSQNFDFMYPVVPFPCLNSTNHSVIAVRTELFPPVNMPASCEFMKTIAVPVRWNGGIRVEMELMWFSPACRSCGNEGRVCGNEDEQTGCLGSSRGFPTSAKYGLSLGIGVPVSVCLIGLICYAASRARDYSESETTRNQSIDLFSISIIPQPPSRMGLDGATIESYLKTELGESCRLPNDDSTCAICLSEYKPKESLRTIPECNHYFHADCIDEWLKLNATCPVCRNSPESSSLVTPCSSASTTYLDSS</sequence>
<evidence type="ECO:0000313" key="2">
    <source>
        <dbReference type="Proteomes" id="UP001056120"/>
    </source>
</evidence>
<comment type="caution">
    <text evidence="1">The sequence shown here is derived from an EMBL/GenBank/DDBJ whole genome shotgun (WGS) entry which is preliminary data.</text>
</comment>
<name>A0ACB9JUH7_9ASTR</name>
<dbReference type="Proteomes" id="UP001056120">
    <property type="component" value="Linkage Group LG02"/>
</dbReference>
<protein>
    <submittedName>
        <fullName evidence="1">Uncharacterized protein</fullName>
    </submittedName>
</protein>